<dbReference type="EMBL" id="CP146607">
    <property type="protein sequence ID" value="WYK20149.1"/>
    <property type="molecule type" value="Genomic_DNA"/>
</dbReference>
<evidence type="ECO:0000313" key="2">
    <source>
        <dbReference type="EMBL" id="WYK20149.1"/>
    </source>
</evidence>
<name>A0ABZ2TK81_9RHOB</name>
<dbReference type="SUPFAM" id="SSF53098">
    <property type="entry name" value="Ribonuclease H-like"/>
    <property type="match status" value="1"/>
</dbReference>
<reference evidence="2 3" key="1">
    <citation type="submission" date="2024-02" db="EMBL/GenBank/DDBJ databases">
        <title>Roseovarius strain W115 nov., isolated from a marine algae.</title>
        <authorList>
            <person name="Lee M.W."/>
            <person name="Lee J.K."/>
            <person name="Kim J.M."/>
            <person name="Choi D.G."/>
            <person name="Baek J.H."/>
            <person name="Bayburt H."/>
            <person name="Jung J.J."/>
            <person name="Han D.M."/>
            <person name="Jeon C.O."/>
        </authorList>
    </citation>
    <scope>NUCLEOTIDE SEQUENCE [LARGE SCALE GENOMIC DNA]</scope>
    <source>
        <strain evidence="2 3">W115</strain>
        <plasmid evidence="2 3">unnamed1</plasmid>
    </source>
</reference>
<evidence type="ECO:0000259" key="1">
    <source>
        <dbReference type="PROSITE" id="PS50994"/>
    </source>
</evidence>
<dbReference type="InterPro" id="IPR036397">
    <property type="entry name" value="RNaseH_sf"/>
</dbReference>
<dbReference type="PANTHER" id="PTHR47515:SF2">
    <property type="entry name" value="INTEGRASE CORE DOMAIN PROTEIN"/>
    <property type="match status" value="1"/>
</dbReference>
<dbReference type="InterPro" id="IPR012337">
    <property type="entry name" value="RNaseH-like_sf"/>
</dbReference>
<feature type="domain" description="Integrase catalytic" evidence="1">
    <location>
        <begin position="1"/>
        <end position="103"/>
    </location>
</feature>
<organism evidence="2 3">
    <name type="scientific">Roseovarius rhodophyticola</name>
    <dbReference type="NCBI Taxonomy" id="3080827"/>
    <lineage>
        <taxon>Bacteria</taxon>
        <taxon>Pseudomonadati</taxon>
        <taxon>Pseudomonadota</taxon>
        <taxon>Alphaproteobacteria</taxon>
        <taxon>Rhodobacterales</taxon>
        <taxon>Roseobacteraceae</taxon>
        <taxon>Roseovarius</taxon>
    </lineage>
</organism>
<evidence type="ECO:0000313" key="3">
    <source>
        <dbReference type="Proteomes" id="UP001281305"/>
    </source>
</evidence>
<geneLocation type="plasmid" evidence="2 3">
    <name>unnamed1</name>
</geneLocation>
<dbReference type="Pfam" id="PF13683">
    <property type="entry name" value="rve_3"/>
    <property type="match status" value="1"/>
</dbReference>
<dbReference type="PROSITE" id="PS50994">
    <property type="entry name" value="INTEGRASE"/>
    <property type="match status" value="1"/>
</dbReference>
<gene>
    <name evidence="2" type="ORF">RZS32_018865</name>
</gene>
<dbReference type="PANTHER" id="PTHR47515">
    <property type="entry name" value="LOW CALCIUM RESPONSE LOCUS PROTEIN T"/>
    <property type="match status" value="1"/>
</dbReference>
<keyword evidence="3" id="KW-1185">Reference proteome</keyword>
<keyword evidence="2" id="KW-0614">Plasmid</keyword>
<dbReference type="RefSeq" id="WP_317054370.1">
    <property type="nucleotide sequence ID" value="NZ_CP146607.1"/>
</dbReference>
<protein>
    <submittedName>
        <fullName evidence="2">Integrase core domain-containing protein</fullName>
    </submittedName>
</protein>
<proteinExistence type="predicted"/>
<dbReference type="Gene3D" id="3.30.420.10">
    <property type="entry name" value="Ribonuclease H-like superfamily/Ribonuclease H"/>
    <property type="match status" value="1"/>
</dbReference>
<accession>A0ABZ2TK81</accession>
<sequence length="110" mass="12796">MKHGKPEVIRSDNGPEFIAAPLQDWLRRVGIQPMQIYPGSPWENGYNERFNGTLRREVLNAEWFHSTKQAQVAINVWLRQYNQIRPHHALGMRPPVPETLLEKRQISGTV</sequence>
<dbReference type="InterPro" id="IPR001584">
    <property type="entry name" value="Integrase_cat-core"/>
</dbReference>
<dbReference type="Proteomes" id="UP001281305">
    <property type="component" value="Plasmid unnamed1"/>
</dbReference>